<proteinExistence type="predicted"/>
<keyword evidence="2" id="KW-0472">Membrane</keyword>
<gene>
    <name evidence="3" type="ORF">BSP0115_LOCUS121</name>
</gene>
<protein>
    <submittedName>
        <fullName evidence="3">Uncharacterized protein</fullName>
    </submittedName>
</protein>
<dbReference type="EMBL" id="HBFS01000183">
    <property type="protein sequence ID" value="CAD8906927.1"/>
    <property type="molecule type" value="Transcribed_RNA"/>
</dbReference>
<accession>A0A7S1C353</accession>
<dbReference type="InterPro" id="IPR029044">
    <property type="entry name" value="Nucleotide-diphossugar_trans"/>
</dbReference>
<reference evidence="3" key="1">
    <citation type="submission" date="2021-01" db="EMBL/GenBank/DDBJ databases">
        <authorList>
            <person name="Corre E."/>
            <person name="Pelletier E."/>
            <person name="Niang G."/>
            <person name="Scheremetjew M."/>
            <person name="Finn R."/>
            <person name="Kale V."/>
            <person name="Holt S."/>
            <person name="Cochrane G."/>
            <person name="Meng A."/>
            <person name="Brown T."/>
            <person name="Cohen L."/>
        </authorList>
    </citation>
    <scope>NUCLEOTIDE SEQUENCE</scope>
    <source>
        <strain evidence="3">Ms1</strain>
    </source>
</reference>
<name>A0A7S1C353_9STRA</name>
<keyword evidence="2" id="KW-1133">Transmembrane helix</keyword>
<sequence>MAPVDRTQQVCESVSKNNDQYADVRQQIQYLFIPEGNKTHAMYWTTEYWIPELVRRGECEDFGYAMIIDDDVPLPPDLHVPLQTLARNVEIKAVSYVIMAASEDGRERQLVNFQDAEYKLAGFVKQFQWNYGSTLACHGAIGLWRRDVLGKKILWDHDTMFHGEDMYMGLLLHRMQKNYTIMVSAGAVVPTFAPEQMLILFRQRVTSWDLCAQRKFSTYVREFLSSPLNTRTLILKPFLLQEIINVILDWVRIYLMIGLGHRNMPCLILCFAIFYCLLYIEIYVFNYTVLRDRHDLRLSGRTVLLFPFYRTFSLSFRLYALLKNVLQYSTWTRKNLAISVRESEIHDMPPVPPVAHPDWWSIWQPNEDTAKDDKLRSFTKKLVSEVVLEAPQDKQRLQSLATAYLIFQKLLQENEACSFPRLLARGGQDSRGPREIARALGALREMFDAKVEEIVGASAWPGFERRLVATLQQWAGTQTMLFFVPQLANQEFDNRDFVVRSNLHVVGEITELVFATRWPKNHDKVADIKEALASLKEMMQVQLEKIQSAGQSEEMETQQRLRKMVTVLEWVKQVIEDNSTEQLADARRELMEVQTQAQSMGPDGEVVLQVVANLSRRLVTMDAAAGTAGGGAAGAAGGSTAMAPVV</sequence>
<feature type="region of interest" description="Disordered" evidence="1">
    <location>
        <begin position="627"/>
        <end position="646"/>
    </location>
</feature>
<feature type="transmembrane region" description="Helical" evidence="2">
    <location>
        <begin position="267"/>
        <end position="288"/>
    </location>
</feature>
<evidence type="ECO:0000313" key="3">
    <source>
        <dbReference type="EMBL" id="CAD8906927.1"/>
    </source>
</evidence>
<evidence type="ECO:0000256" key="2">
    <source>
        <dbReference type="SAM" id="Phobius"/>
    </source>
</evidence>
<keyword evidence="2" id="KW-0812">Transmembrane</keyword>
<dbReference type="SUPFAM" id="SSF53448">
    <property type="entry name" value="Nucleotide-diphospho-sugar transferases"/>
    <property type="match status" value="1"/>
</dbReference>
<feature type="transmembrane region" description="Helical" evidence="2">
    <location>
        <begin position="238"/>
        <end position="255"/>
    </location>
</feature>
<feature type="compositionally biased region" description="Gly residues" evidence="1">
    <location>
        <begin position="627"/>
        <end position="637"/>
    </location>
</feature>
<evidence type="ECO:0000256" key="1">
    <source>
        <dbReference type="SAM" id="MobiDB-lite"/>
    </source>
</evidence>
<dbReference type="AlphaFoldDB" id="A0A7S1C353"/>
<organism evidence="3">
    <name type="scientific">Bicosoecida sp. CB-2014</name>
    <dbReference type="NCBI Taxonomy" id="1486930"/>
    <lineage>
        <taxon>Eukaryota</taxon>
        <taxon>Sar</taxon>
        <taxon>Stramenopiles</taxon>
        <taxon>Bigyra</taxon>
        <taxon>Opalozoa</taxon>
        <taxon>Bicosoecida</taxon>
    </lineage>
</organism>